<dbReference type="InterPro" id="IPR034660">
    <property type="entry name" value="DinB/YfiT-like"/>
</dbReference>
<gene>
    <name evidence="1" type="ORF">BCF44_106275</name>
</gene>
<dbReference type="OrthoDB" id="4548523at2"/>
<protein>
    <submittedName>
        <fullName evidence="1">Uncharacterized protein DUF664</fullName>
    </submittedName>
</protein>
<proteinExistence type="predicted"/>
<dbReference type="Pfam" id="PF04978">
    <property type="entry name" value="MST"/>
    <property type="match status" value="1"/>
</dbReference>
<name>A0A3E0HL86_9PSEU</name>
<evidence type="ECO:0000313" key="1">
    <source>
        <dbReference type="EMBL" id="REH47110.1"/>
    </source>
</evidence>
<sequence>MSDIERESLLEFLQRQRDLVPYKVQGASDDVLRSVRTPTGLTIHGLVRHLTNCERGWFRWAFADKADLMFDHTEEDEDADFKVPADVSMAQLLADYSAEQKHCDEVILAAESLDQQAVHRDRSLRWILLHMIEETARHLGHLDLLREQADGAAGERPQRSSAST</sequence>
<dbReference type="RefSeq" id="WP_116175757.1">
    <property type="nucleotide sequence ID" value="NZ_CP144375.1"/>
</dbReference>
<dbReference type="SUPFAM" id="SSF109854">
    <property type="entry name" value="DinB/YfiT-like putative metalloenzymes"/>
    <property type="match status" value="1"/>
</dbReference>
<organism evidence="1 2">
    <name type="scientific">Kutzneria buriramensis</name>
    <dbReference type="NCBI Taxonomy" id="1045776"/>
    <lineage>
        <taxon>Bacteria</taxon>
        <taxon>Bacillati</taxon>
        <taxon>Actinomycetota</taxon>
        <taxon>Actinomycetes</taxon>
        <taxon>Pseudonocardiales</taxon>
        <taxon>Pseudonocardiaceae</taxon>
        <taxon>Kutzneria</taxon>
    </lineage>
</organism>
<dbReference type="Gene3D" id="1.20.120.450">
    <property type="entry name" value="dinb family like domain"/>
    <property type="match status" value="1"/>
</dbReference>
<comment type="caution">
    <text evidence="1">The sequence shown here is derived from an EMBL/GenBank/DDBJ whole genome shotgun (WGS) entry which is preliminary data.</text>
</comment>
<evidence type="ECO:0000313" key="2">
    <source>
        <dbReference type="Proteomes" id="UP000256269"/>
    </source>
</evidence>
<keyword evidence="2" id="KW-1185">Reference proteome</keyword>
<dbReference type="AlphaFoldDB" id="A0A3E0HL86"/>
<dbReference type="Proteomes" id="UP000256269">
    <property type="component" value="Unassembled WGS sequence"/>
</dbReference>
<accession>A0A3E0HL86</accession>
<reference evidence="1 2" key="1">
    <citation type="submission" date="2018-08" db="EMBL/GenBank/DDBJ databases">
        <title>Genomic Encyclopedia of Archaeal and Bacterial Type Strains, Phase II (KMG-II): from individual species to whole genera.</title>
        <authorList>
            <person name="Goeker M."/>
        </authorList>
    </citation>
    <scope>NUCLEOTIDE SEQUENCE [LARGE SCALE GENOMIC DNA]</scope>
    <source>
        <strain evidence="1 2">DSM 45791</strain>
    </source>
</reference>
<dbReference type="InterPro" id="IPR007061">
    <property type="entry name" value="MST-like"/>
</dbReference>
<dbReference type="EMBL" id="QUNO01000006">
    <property type="protein sequence ID" value="REH47110.1"/>
    <property type="molecule type" value="Genomic_DNA"/>
</dbReference>